<accession>A0A2S8GH49</accession>
<protein>
    <recommendedName>
        <fullName evidence="3">Abhydrolase family protein</fullName>
    </recommendedName>
</protein>
<dbReference type="InterPro" id="IPR025890">
    <property type="entry name" value="Abhydrolase_bac"/>
</dbReference>
<reference evidence="1 2" key="1">
    <citation type="submission" date="2018-02" db="EMBL/GenBank/DDBJ databases">
        <title>Comparative genomes isolates from brazilian mangrove.</title>
        <authorList>
            <person name="Araujo J.E."/>
            <person name="Taketani R.G."/>
            <person name="Silva M.C.P."/>
            <person name="Loureco M.V."/>
            <person name="Andreote F.D."/>
        </authorList>
    </citation>
    <scope>NUCLEOTIDE SEQUENCE [LARGE SCALE GENOMIC DNA]</scope>
    <source>
        <strain evidence="1 2">Nap-Phe MGV</strain>
    </source>
</reference>
<name>A0A2S8GH49_9BACT</name>
<dbReference type="PANTHER" id="PTHR47381">
    <property type="entry name" value="ALPHA/BETA-HYDROLASES SUPERFAMILY PROTEIN"/>
    <property type="match status" value="1"/>
</dbReference>
<organism evidence="1 2">
    <name type="scientific">Blastopirellula marina</name>
    <dbReference type="NCBI Taxonomy" id="124"/>
    <lineage>
        <taxon>Bacteria</taxon>
        <taxon>Pseudomonadati</taxon>
        <taxon>Planctomycetota</taxon>
        <taxon>Planctomycetia</taxon>
        <taxon>Pirellulales</taxon>
        <taxon>Pirellulaceae</taxon>
        <taxon>Blastopirellula</taxon>
    </lineage>
</organism>
<dbReference type="InterPro" id="IPR029058">
    <property type="entry name" value="AB_hydrolase_fold"/>
</dbReference>
<gene>
    <name evidence="1" type="ORF">C5Y93_23035</name>
</gene>
<dbReference type="Pfam" id="PF12715">
    <property type="entry name" value="Abhydrolase_7"/>
    <property type="match status" value="1"/>
</dbReference>
<dbReference type="Proteomes" id="UP000237819">
    <property type="component" value="Unassembled WGS sequence"/>
</dbReference>
<dbReference type="PANTHER" id="PTHR47381:SF3">
    <property type="entry name" value="ALPHA_BETA-HYDROLASES SUPERFAMILY PROTEIN"/>
    <property type="match status" value="1"/>
</dbReference>
<evidence type="ECO:0000313" key="1">
    <source>
        <dbReference type="EMBL" id="PQO43786.1"/>
    </source>
</evidence>
<dbReference type="AlphaFoldDB" id="A0A2S8GH49"/>
<dbReference type="OrthoDB" id="3668964at2"/>
<dbReference type="SUPFAM" id="SSF53474">
    <property type="entry name" value="alpha/beta-Hydrolases"/>
    <property type="match status" value="1"/>
</dbReference>
<dbReference type="Gene3D" id="3.40.50.1820">
    <property type="entry name" value="alpha/beta hydrolase"/>
    <property type="match status" value="1"/>
</dbReference>
<sequence length="397" mass="44597">MSACYFAVVNRSFPSPHLVETPPVTIPQLRFVRTTLPLVFTLLSLAIATAEEPSKVPTDNGVTRSFQRLADTLKPDLAWDAKTPAEHQAWRDKMQPTIVGLLGKMPERVPLEVEWAEEEKFDKFTRYKIYVRTEPNYWAPVYYFVPHERKAKTPAMICLHGHSGIDPYIRLNETPAQKTKTDEHALDYALYMAEHGYVTAAMVVRGWNETCGRQDRAVKSPPRSCHEMSMNAFLLGMTPQGIRCWDAMRVVDFLQTRDEVDPDKIGVCGLSGGGTLTMYLPILDERIKLAMIAGAFSEYRTSIYSIDHCICNCLPGVMRHGEMADVVALFAPRPVLLINGVDDPIFPIDGAREGLGKLKEVYGVLGCPENVDADFFAGGHSWSNNKTLRFLQEHFGE</sequence>
<dbReference type="EMBL" id="PUHZ01000023">
    <property type="protein sequence ID" value="PQO43786.1"/>
    <property type="molecule type" value="Genomic_DNA"/>
</dbReference>
<comment type="caution">
    <text evidence="1">The sequence shown here is derived from an EMBL/GenBank/DDBJ whole genome shotgun (WGS) entry which is preliminary data.</text>
</comment>
<evidence type="ECO:0008006" key="3">
    <source>
        <dbReference type="Google" id="ProtNLM"/>
    </source>
</evidence>
<proteinExistence type="predicted"/>
<evidence type="ECO:0000313" key="2">
    <source>
        <dbReference type="Proteomes" id="UP000237819"/>
    </source>
</evidence>